<reference evidence="1 2" key="1">
    <citation type="submission" date="2018-07" db="EMBL/GenBank/DDBJ databases">
        <title>Whole genome Sequencing of Pseudoxanthomonas gei KCTC 32298 (T).</title>
        <authorList>
            <person name="Kumar S."/>
            <person name="Bansal K."/>
            <person name="Kaur A."/>
            <person name="Patil P."/>
            <person name="Sharma S."/>
            <person name="Patil P.B."/>
        </authorList>
    </citation>
    <scope>NUCLEOTIDE SEQUENCE [LARGE SCALE GENOMIC DNA]</scope>
    <source>
        <strain evidence="1 2">KCTC 32298</strain>
    </source>
</reference>
<keyword evidence="1" id="KW-0418">Kinase</keyword>
<gene>
    <name evidence="1" type="ORF">DT603_09815</name>
</gene>
<evidence type="ECO:0000313" key="2">
    <source>
        <dbReference type="Proteomes" id="UP001429354"/>
    </source>
</evidence>
<dbReference type="Gene3D" id="3.40.50.300">
    <property type="entry name" value="P-loop containing nucleotide triphosphate hydrolases"/>
    <property type="match status" value="1"/>
</dbReference>
<dbReference type="RefSeq" id="WP_162349718.1">
    <property type="nucleotide sequence ID" value="NZ_QOVG01000006.1"/>
</dbReference>
<name>A0ABX0AFW6_9GAMM</name>
<keyword evidence="1" id="KW-0808">Transferase</keyword>
<proteinExistence type="predicted"/>
<accession>A0ABX0AFW6</accession>
<evidence type="ECO:0000313" key="1">
    <source>
        <dbReference type="EMBL" id="NDK39136.1"/>
    </source>
</evidence>
<dbReference type="PANTHER" id="PTHR10285">
    <property type="entry name" value="URIDINE KINASE"/>
    <property type="match status" value="1"/>
</dbReference>
<dbReference type="Pfam" id="PF03308">
    <property type="entry name" value="MeaB"/>
    <property type="match status" value="1"/>
</dbReference>
<keyword evidence="2" id="KW-1185">Reference proteome</keyword>
<protein>
    <submittedName>
        <fullName evidence="1">Kinase</fullName>
    </submittedName>
</protein>
<dbReference type="InterPro" id="IPR027417">
    <property type="entry name" value="P-loop_NTPase"/>
</dbReference>
<sequence length="272" mass="30205">MTEPAHALPQGFDGTLVAGALDAALAAGERTPVMGIAGLQGSGKSTLAAQVAALGLCRGLRVAVVSLDDFYLGRDRRLQLAREVHPLLATRGPPGTHDLPLALATMARLRDGADVVLPRFEKLADDLAPRAQWPLIEGRCDLVILEGWFLQTPPEDAEALRDPLNDLERLDDADGRWRQYCNTALARDYPPLWESIDALWFLQGPGFEVIPEWRWQQEQALQAADPMRKGMSRSEVERFVQFFERVSRQALRTLPAIADRTVPLDRQRNSAR</sequence>
<dbReference type="SUPFAM" id="SSF52540">
    <property type="entry name" value="P-loop containing nucleoside triphosphate hydrolases"/>
    <property type="match status" value="1"/>
</dbReference>
<organism evidence="1 2">
    <name type="scientific">Pseudoxanthomonas gei</name>
    <dbReference type="NCBI Taxonomy" id="1383030"/>
    <lineage>
        <taxon>Bacteria</taxon>
        <taxon>Pseudomonadati</taxon>
        <taxon>Pseudomonadota</taxon>
        <taxon>Gammaproteobacteria</taxon>
        <taxon>Lysobacterales</taxon>
        <taxon>Lysobacteraceae</taxon>
        <taxon>Pseudoxanthomonas</taxon>
    </lineage>
</organism>
<dbReference type="GO" id="GO:0016301">
    <property type="term" value="F:kinase activity"/>
    <property type="evidence" value="ECO:0007669"/>
    <property type="project" value="UniProtKB-KW"/>
</dbReference>
<dbReference type="Proteomes" id="UP001429354">
    <property type="component" value="Unassembled WGS sequence"/>
</dbReference>
<dbReference type="EMBL" id="QOVG01000006">
    <property type="protein sequence ID" value="NDK39136.1"/>
    <property type="molecule type" value="Genomic_DNA"/>
</dbReference>
<comment type="caution">
    <text evidence="1">The sequence shown here is derived from an EMBL/GenBank/DDBJ whole genome shotgun (WGS) entry which is preliminary data.</text>
</comment>